<dbReference type="SUPFAM" id="SSF50978">
    <property type="entry name" value="WD40 repeat-like"/>
    <property type="match status" value="1"/>
</dbReference>
<evidence type="ECO:0000256" key="2">
    <source>
        <dbReference type="ARBA" id="ARBA00022737"/>
    </source>
</evidence>
<dbReference type="PANTHER" id="PTHR22847:SF744">
    <property type="entry name" value="DYNEIN ASSEMBLY FACTOR WITH WD REPEATS 1"/>
    <property type="match status" value="1"/>
</dbReference>
<dbReference type="PANTHER" id="PTHR22847">
    <property type="entry name" value="WD40 REPEAT PROTEIN"/>
    <property type="match status" value="1"/>
</dbReference>
<evidence type="ECO:0000256" key="3">
    <source>
        <dbReference type="PROSITE-ProRule" id="PRU00221"/>
    </source>
</evidence>
<dbReference type="Proteomes" id="UP000887564">
    <property type="component" value="Unplaced"/>
</dbReference>
<dbReference type="PROSITE" id="PS50082">
    <property type="entry name" value="WD_REPEATS_2"/>
    <property type="match status" value="2"/>
</dbReference>
<protein>
    <submittedName>
        <fullName evidence="5">WD_REPEATS_REGION domain-containing protein</fullName>
    </submittedName>
</protein>
<feature type="repeat" description="WD" evidence="3">
    <location>
        <begin position="190"/>
        <end position="231"/>
    </location>
</feature>
<keyword evidence="1 3" id="KW-0853">WD repeat</keyword>
<dbReference type="Pfam" id="PF00400">
    <property type="entry name" value="WD40"/>
    <property type="match status" value="4"/>
</dbReference>
<name>A0A914RKR9_PAREQ</name>
<keyword evidence="2" id="KW-0677">Repeat</keyword>
<organism evidence="4 5">
    <name type="scientific">Parascaris equorum</name>
    <name type="common">Equine roundworm</name>
    <dbReference type="NCBI Taxonomy" id="6256"/>
    <lineage>
        <taxon>Eukaryota</taxon>
        <taxon>Metazoa</taxon>
        <taxon>Ecdysozoa</taxon>
        <taxon>Nematoda</taxon>
        <taxon>Chromadorea</taxon>
        <taxon>Rhabditida</taxon>
        <taxon>Spirurina</taxon>
        <taxon>Ascaridomorpha</taxon>
        <taxon>Ascaridoidea</taxon>
        <taxon>Ascarididae</taxon>
        <taxon>Parascaris</taxon>
    </lineage>
</organism>
<evidence type="ECO:0000256" key="1">
    <source>
        <dbReference type="ARBA" id="ARBA00022574"/>
    </source>
</evidence>
<dbReference type="SMART" id="SM00320">
    <property type="entry name" value="WD40"/>
    <property type="match status" value="4"/>
</dbReference>
<dbReference type="WBParaSite" id="PEQ_0000710401-mRNA-1">
    <property type="protein sequence ID" value="PEQ_0000710401-mRNA-1"/>
    <property type="gene ID" value="PEQ_0000710401"/>
</dbReference>
<dbReference type="InterPro" id="IPR001680">
    <property type="entry name" value="WD40_rpt"/>
</dbReference>
<dbReference type="PROSITE" id="PS50294">
    <property type="entry name" value="WD_REPEATS_REGION"/>
    <property type="match status" value="1"/>
</dbReference>
<dbReference type="InterPro" id="IPR015943">
    <property type="entry name" value="WD40/YVTN_repeat-like_dom_sf"/>
</dbReference>
<dbReference type="Gene3D" id="2.130.10.10">
    <property type="entry name" value="YVTN repeat-like/Quinoprotein amine dehydrogenase"/>
    <property type="match status" value="2"/>
</dbReference>
<accession>A0A914RKR9</accession>
<feature type="repeat" description="WD" evidence="3">
    <location>
        <begin position="88"/>
        <end position="130"/>
    </location>
</feature>
<evidence type="ECO:0000313" key="5">
    <source>
        <dbReference type="WBParaSite" id="PEQ_0000710401-mRNA-1"/>
    </source>
</evidence>
<evidence type="ECO:0000313" key="4">
    <source>
        <dbReference type="Proteomes" id="UP000887564"/>
    </source>
</evidence>
<keyword evidence="4" id="KW-1185">Reference proteome</keyword>
<dbReference type="AlphaFoldDB" id="A0A914RKR9"/>
<dbReference type="InterPro" id="IPR036322">
    <property type="entry name" value="WD40_repeat_dom_sf"/>
</dbReference>
<reference evidence="5" key="1">
    <citation type="submission" date="2022-11" db="UniProtKB">
        <authorList>
            <consortium name="WormBaseParasite"/>
        </authorList>
    </citation>
    <scope>IDENTIFICATION</scope>
</reference>
<proteinExistence type="predicted"/>
<sequence>MRLIVCEPDQLSERFGESLSIPADFLANANDASVARKESGRKDINFYNAIQMGQKLKTALRVPPGRLVQSLKGGVSDSSRRFKYVRSFTGHRDGVWHVATSRGSQPILASASADQTCLLWSLDSGCCLAQYNGHSGSVNAVSFNPSSKLPLKCVRAAFMYMMYSEIYASCIIAENEMSAVASIRQPLCRLTGHTGVVIAVEWIAGGEQLITASWDRTANIYDAERGEILNVLSGHDDELNHCSAHLSQKLVVWDLRNMRSAIATGDIFSNHFSELGMQHLQSHRRMVCCATWADDHAVNDLITCGFDKQIIAWKTSMGKE</sequence>